<evidence type="ECO:0000313" key="1">
    <source>
        <dbReference type="EMBL" id="QHT01244.1"/>
    </source>
</evidence>
<dbReference type="AlphaFoldDB" id="A0A6C0CCH4"/>
<protein>
    <submittedName>
        <fullName evidence="1">Uncharacterized protein</fullName>
    </submittedName>
</protein>
<proteinExistence type="predicted"/>
<name>A0A6C0CCH4_9ZZZZ</name>
<organism evidence="1">
    <name type="scientific">viral metagenome</name>
    <dbReference type="NCBI Taxonomy" id="1070528"/>
    <lineage>
        <taxon>unclassified sequences</taxon>
        <taxon>metagenomes</taxon>
        <taxon>organismal metagenomes</taxon>
    </lineage>
</organism>
<dbReference type="EMBL" id="MN739367">
    <property type="protein sequence ID" value="QHT01244.1"/>
    <property type="molecule type" value="Genomic_DNA"/>
</dbReference>
<accession>A0A6C0CCH4</accession>
<reference evidence="1" key="1">
    <citation type="journal article" date="2020" name="Nature">
        <title>Giant virus diversity and host interactions through global metagenomics.</title>
        <authorList>
            <person name="Schulz F."/>
            <person name="Roux S."/>
            <person name="Paez-Espino D."/>
            <person name="Jungbluth S."/>
            <person name="Walsh D.A."/>
            <person name="Denef V.J."/>
            <person name="McMahon K.D."/>
            <person name="Konstantinidis K.T."/>
            <person name="Eloe-Fadrosh E.A."/>
            <person name="Kyrpides N.C."/>
            <person name="Woyke T."/>
        </authorList>
    </citation>
    <scope>NUCLEOTIDE SEQUENCE</scope>
    <source>
        <strain evidence="1">GVMAG-M-3300020192-26</strain>
    </source>
</reference>
<sequence>MLGIGVCGSLRVCKLGNNLNILRKLQFLYIIEFV</sequence>